<evidence type="ECO:0000313" key="2">
    <source>
        <dbReference type="EMBL" id="AEE17515.1"/>
    </source>
</evidence>
<protein>
    <submittedName>
        <fullName evidence="2">Lipoprotein</fullName>
    </submittedName>
</protein>
<dbReference type="Proteomes" id="UP000006546">
    <property type="component" value="Chromosome"/>
</dbReference>
<sequence>MNWLTPDFTRTKRSARQRAAAAFTLAFAAAFGCVSCTVGKADPVIVWTNRQELVSYAELFNSVQNETKVFIVYKDAPVESIPPAKDEPSPDIVVGPWLKNEKVRKNFRPLDYMFSEQRVNQATFYPQLLNSGNVNDKQYLFPLSFNLPAVIFANGNRKYVDENYILSLDQIRDKAAAFNAKNKSGIYTSMGFAPRWNPDFLYLAAKIKQCGFREKNELFSWNELKLAETMNYLKNWTTAANGSTAEERDFEFKYLYTPEYKQVTAGSCLFAYVTSDELFTIPAERLQEIDFRWIHENYRIPVEDSLIYLGLYKKARNPDGAEAFISWLLKEPTQKLLLDRTAEMNLNTTTFGIAGGFSSIKSVNERVFPLYYRTLLDNMPAAEYLTPPNPLPPRWKSLKERVVVPWLEDASDTKNETPPKSMDALISEWSKQYY</sequence>
<evidence type="ECO:0000313" key="3">
    <source>
        <dbReference type="Proteomes" id="UP000006546"/>
    </source>
</evidence>
<dbReference type="STRING" id="906968.Trebr_2100"/>
<feature type="chain" id="PRO_5003312720" evidence="1">
    <location>
        <begin position="29"/>
        <end position="434"/>
    </location>
</feature>
<dbReference type="EMBL" id="CP002696">
    <property type="protein sequence ID" value="AEE17515.1"/>
    <property type="molecule type" value="Genomic_DNA"/>
</dbReference>
<gene>
    <name evidence="2" type="ordered locus">Trebr_2100</name>
</gene>
<dbReference type="SUPFAM" id="SSF53850">
    <property type="entry name" value="Periplasmic binding protein-like II"/>
    <property type="match status" value="1"/>
</dbReference>
<dbReference type="KEGG" id="tbe:Trebr_2100"/>
<dbReference type="OrthoDB" id="354992at2"/>
<dbReference type="RefSeq" id="WP_013759218.1">
    <property type="nucleotide sequence ID" value="NC_015500.1"/>
</dbReference>
<evidence type="ECO:0000256" key="1">
    <source>
        <dbReference type="SAM" id="SignalP"/>
    </source>
</evidence>
<keyword evidence="3" id="KW-1185">Reference proteome</keyword>
<feature type="signal peptide" evidence="1">
    <location>
        <begin position="1"/>
        <end position="28"/>
    </location>
</feature>
<accession>F4LK53</accession>
<dbReference type="HOGENOM" id="CLU_648813_0_0_12"/>
<dbReference type="Gene3D" id="3.40.190.10">
    <property type="entry name" value="Periplasmic binding protein-like II"/>
    <property type="match status" value="1"/>
</dbReference>
<organism evidence="2 3">
    <name type="scientific">Treponema brennaborense (strain DSM 12168 / CIP 105900 / DD5/3)</name>
    <dbReference type="NCBI Taxonomy" id="906968"/>
    <lineage>
        <taxon>Bacteria</taxon>
        <taxon>Pseudomonadati</taxon>
        <taxon>Spirochaetota</taxon>
        <taxon>Spirochaetia</taxon>
        <taxon>Spirochaetales</taxon>
        <taxon>Treponemataceae</taxon>
        <taxon>Treponema</taxon>
    </lineage>
</organism>
<proteinExistence type="predicted"/>
<dbReference type="AlphaFoldDB" id="F4LK53"/>
<keyword evidence="2" id="KW-0449">Lipoprotein</keyword>
<name>F4LK53_TREBD</name>
<reference evidence="3" key="1">
    <citation type="submission" date="2011-04" db="EMBL/GenBank/DDBJ databases">
        <title>The complete genome of Treponema brennaborense DSM 12168.</title>
        <authorList>
            <person name="Lucas S."/>
            <person name="Han J."/>
            <person name="Lapidus A."/>
            <person name="Bruce D."/>
            <person name="Goodwin L."/>
            <person name="Pitluck S."/>
            <person name="Peters L."/>
            <person name="Kyrpides N."/>
            <person name="Mavromatis K."/>
            <person name="Ivanova N."/>
            <person name="Mikhailova N."/>
            <person name="Pagani I."/>
            <person name="Teshima H."/>
            <person name="Detter J.C."/>
            <person name="Tapia R."/>
            <person name="Han C."/>
            <person name="Land M."/>
            <person name="Hauser L."/>
            <person name="Markowitz V."/>
            <person name="Cheng J.-F."/>
            <person name="Hugenholtz P."/>
            <person name="Woyke T."/>
            <person name="Wu D."/>
            <person name="Gronow S."/>
            <person name="Wellnitz S."/>
            <person name="Brambilla E."/>
            <person name="Klenk H.-P."/>
            <person name="Eisen J.A."/>
        </authorList>
    </citation>
    <scope>NUCLEOTIDE SEQUENCE [LARGE SCALE GENOMIC DNA]</scope>
    <source>
        <strain evidence="3">DSM 12168 / CIP 105900 / DD5/3</strain>
    </source>
</reference>
<dbReference type="eggNOG" id="COG1653">
    <property type="taxonomic scope" value="Bacteria"/>
</dbReference>
<keyword evidence="1" id="KW-0732">Signal</keyword>